<keyword evidence="3 5" id="KW-0805">Transcription regulation</keyword>
<evidence type="ECO:0000256" key="1">
    <source>
        <dbReference type="ARBA" id="ARBA00005565"/>
    </source>
</evidence>
<dbReference type="Pfam" id="PF00156">
    <property type="entry name" value="Pribosyltran"/>
    <property type="match status" value="1"/>
</dbReference>
<proteinExistence type="inferred from homology"/>
<reference evidence="7 8" key="1">
    <citation type="submission" date="2021-05" db="EMBL/GenBank/DDBJ databases">
        <title>Fusibacter ferrireducens sp. nov., an anaerobic, sulfur- and Fe-reducing bacterium isolated from the mangrove sediment.</title>
        <authorList>
            <person name="Qiu D."/>
        </authorList>
    </citation>
    <scope>NUCLEOTIDE SEQUENCE [LARGE SCALE GENOMIC DNA]</scope>
    <source>
        <strain evidence="7 8">DSM 12116</strain>
    </source>
</reference>
<comment type="function">
    <text evidence="5">Also displays a weak uracil phosphoribosyltransferase activity which is not physiologically significant.</text>
</comment>
<dbReference type="Gene3D" id="3.40.50.2020">
    <property type="match status" value="1"/>
</dbReference>
<feature type="domain" description="Phosphoribosyltransferase" evidence="6">
    <location>
        <begin position="7"/>
        <end position="153"/>
    </location>
</feature>
<dbReference type="NCBIfam" id="NF003548">
    <property type="entry name" value="PRK05205.1-4"/>
    <property type="match status" value="1"/>
</dbReference>
<dbReference type="InterPro" id="IPR050137">
    <property type="entry name" value="PyrR_bifunctional"/>
</dbReference>
<comment type="subunit">
    <text evidence="5">Homodimer and homohexamer; in equilibrium.</text>
</comment>
<keyword evidence="8" id="KW-1185">Reference proteome</keyword>
<dbReference type="InterPro" id="IPR023050">
    <property type="entry name" value="PyrR"/>
</dbReference>
<dbReference type="SUPFAM" id="SSF53271">
    <property type="entry name" value="PRTase-like"/>
    <property type="match status" value="1"/>
</dbReference>
<keyword evidence="2 5" id="KW-0806">Transcription termination</keyword>
<dbReference type="PANTHER" id="PTHR11608">
    <property type="entry name" value="BIFUNCTIONAL PROTEIN PYRR"/>
    <property type="match status" value="1"/>
</dbReference>
<evidence type="ECO:0000256" key="4">
    <source>
        <dbReference type="ARBA" id="ARBA00023163"/>
    </source>
</evidence>
<keyword evidence="5" id="KW-0694">RNA-binding</keyword>
<keyword evidence="4 5" id="KW-0804">Transcription</keyword>
<dbReference type="EMBL" id="JAHBCL010000020">
    <property type="protein sequence ID" value="MBS7527421.1"/>
    <property type="molecule type" value="Genomic_DNA"/>
</dbReference>
<dbReference type="InterPro" id="IPR029057">
    <property type="entry name" value="PRTase-like"/>
</dbReference>
<evidence type="ECO:0000256" key="2">
    <source>
        <dbReference type="ARBA" id="ARBA00022472"/>
    </source>
</evidence>
<feature type="short sequence motif" description="PRPP-binding" evidence="5">
    <location>
        <begin position="99"/>
        <end position="111"/>
    </location>
</feature>
<organism evidence="7 8">
    <name type="scientific">Fusibacter paucivorans</name>
    <dbReference type="NCBI Taxonomy" id="76009"/>
    <lineage>
        <taxon>Bacteria</taxon>
        <taxon>Bacillati</taxon>
        <taxon>Bacillota</taxon>
        <taxon>Clostridia</taxon>
        <taxon>Eubacteriales</taxon>
        <taxon>Eubacteriales Family XII. Incertae Sedis</taxon>
        <taxon>Fusibacter</taxon>
    </lineage>
</organism>
<evidence type="ECO:0000313" key="8">
    <source>
        <dbReference type="Proteomes" id="UP000746471"/>
    </source>
</evidence>
<gene>
    <name evidence="5 7" type="primary">pyrR</name>
    <name evidence="7" type="ORF">KHM83_12120</name>
</gene>
<dbReference type="PANTHER" id="PTHR11608:SF0">
    <property type="entry name" value="BIFUNCTIONAL PROTEIN PYRR"/>
    <property type="match status" value="1"/>
</dbReference>
<dbReference type="InterPro" id="IPR000836">
    <property type="entry name" value="PRTase_dom"/>
</dbReference>
<sequence length="178" mass="20159">MEFKAKIMDNKAIDRSLMRLAHEIIERNRGIEKVVLVGIKSRGIPLANRICDKIALIENQRVPVDQLDITMYRDDLTLKSDRPEVKESALNIPIDGKTIILVDDVIYTGRTVRAAMDALMQQGRPSQIQLAVLVDRGHRELPIRPDFVGKNVPTSSKENVKVKIVEIDGMDEVCIYQK</sequence>
<dbReference type="EC" id="2.4.2.9" evidence="5"/>
<keyword evidence="5 7" id="KW-0328">Glycosyltransferase</keyword>
<evidence type="ECO:0000256" key="5">
    <source>
        <dbReference type="HAMAP-Rule" id="MF_01219"/>
    </source>
</evidence>
<evidence type="ECO:0000256" key="3">
    <source>
        <dbReference type="ARBA" id="ARBA00023015"/>
    </source>
</evidence>
<comment type="caution">
    <text evidence="7">The sequence shown here is derived from an EMBL/GenBank/DDBJ whole genome shotgun (WGS) entry which is preliminary data.</text>
</comment>
<dbReference type="RefSeq" id="WP_213237341.1">
    <property type="nucleotide sequence ID" value="NZ_JAHBCL010000020.1"/>
</dbReference>
<comment type="catalytic activity">
    <reaction evidence="5">
        <text>UMP + diphosphate = 5-phospho-alpha-D-ribose 1-diphosphate + uracil</text>
        <dbReference type="Rhea" id="RHEA:13017"/>
        <dbReference type="ChEBI" id="CHEBI:17568"/>
        <dbReference type="ChEBI" id="CHEBI:33019"/>
        <dbReference type="ChEBI" id="CHEBI:57865"/>
        <dbReference type="ChEBI" id="CHEBI:58017"/>
        <dbReference type="EC" id="2.4.2.9"/>
    </reaction>
</comment>
<name>A0ABS5PST1_9FIRM</name>
<comment type="function">
    <text evidence="5">Regulates transcriptional attenuation of the pyrimidine nucleotide (pyr) operon by binding in a uridine-dependent manner to specific sites on pyr mRNA. This disrupts an antiterminator hairpin in the RNA and favors formation of a downstream transcription terminator, leading to a reduced expression of downstream genes.</text>
</comment>
<dbReference type="GO" id="GO:0004845">
    <property type="term" value="F:uracil phosphoribosyltransferase activity"/>
    <property type="evidence" value="ECO:0007669"/>
    <property type="project" value="UniProtKB-EC"/>
</dbReference>
<dbReference type="Proteomes" id="UP000746471">
    <property type="component" value="Unassembled WGS sequence"/>
</dbReference>
<dbReference type="HAMAP" id="MF_01219">
    <property type="entry name" value="PyrR"/>
    <property type="match status" value="1"/>
</dbReference>
<dbReference type="NCBIfam" id="NF003549">
    <property type="entry name" value="PRK05205.1-5"/>
    <property type="match status" value="1"/>
</dbReference>
<keyword evidence="5 7" id="KW-0808">Transferase</keyword>
<dbReference type="NCBIfam" id="NF003547">
    <property type="entry name" value="PRK05205.1-3"/>
    <property type="match status" value="1"/>
</dbReference>
<evidence type="ECO:0000259" key="6">
    <source>
        <dbReference type="Pfam" id="PF00156"/>
    </source>
</evidence>
<accession>A0ABS5PST1</accession>
<comment type="similarity">
    <text evidence="1 5">Belongs to the purine/pyrimidine phosphoribosyltransferase family. PyrR subfamily.</text>
</comment>
<evidence type="ECO:0000313" key="7">
    <source>
        <dbReference type="EMBL" id="MBS7527421.1"/>
    </source>
</evidence>
<protein>
    <recommendedName>
        <fullName evidence="5">Bifunctional protein PyrR</fullName>
    </recommendedName>
    <domain>
        <recommendedName>
            <fullName evidence="5">Pyrimidine operon regulatory protein</fullName>
        </recommendedName>
    </domain>
    <domain>
        <recommendedName>
            <fullName evidence="5">Uracil phosphoribosyltransferase</fullName>
            <shortName evidence="5">UPRTase</shortName>
            <ecNumber evidence="5">2.4.2.9</ecNumber>
        </recommendedName>
    </domain>
</protein>
<dbReference type="CDD" id="cd06223">
    <property type="entry name" value="PRTases_typeI"/>
    <property type="match status" value="1"/>
</dbReference>